<dbReference type="PROSITE" id="PS51212">
    <property type="entry name" value="WSC"/>
    <property type="match status" value="2"/>
</dbReference>
<evidence type="ECO:0000256" key="3">
    <source>
        <dbReference type="ARBA" id="ARBA00022729"/>
    </source>
</evidence>
<dbReference type="AlphaFoldDB" id="A0AAN6Y3F8"/>
<dbReference type="Pfam" id="PF01822">
    <property type="entry name" value="WSC"/>
    <property type="match status" value="2"/>
</dbReference>
<keyword evidence="2" id="KW-0812">Transmembrane</keyword>
<dbReference type="PANTHER" id="PTHR24269">
    <property type="entry name" value="KREMEN PROTEIN"/>
    <property type="match status" value="1"/>
</dbReference>
<keyword evidence="6" id="KW-0325">Glycoprotein</keyword>
<feature type="domain" description="WSC" evidence="8">
    <location>
        <begin position="40"/>
        <end position="130"/>
    </location>
</feature>
<evidence type="ECO:0000256" key="2">
    <source>
        <dbReference type="ARBA" id="ARBA00022692"/>
    </source>
</evidence>
<gene>
    <name evidence="9" type="ORF">QBC37DRAFT_292172</name>
</gene>
<dbReference type="InterPro" id="IPR051836">
    <property type="entry name" value="Kremen_rcpt"/>
</dbReference>
<dbReference type="EMBL" id="MU858171">
    <property type="protein sequence ID" value="KAK4210575.1"/>
    <property type="molecule type" value="Genomic_DNA"/>
</dbReference>
<feature type="domain" description="WSC" evidence="8">
    <location>
        <begin position="143"/>
        <end position="234"/>
    </location>
</feature>
<keyword evidence="3" id="KW-0732">Signal</keyword>
<reference evidence="9" key="1">
    <citation type="journal article" date="2023" name="Mol. Phylogenet. Evol.">
        <title>Genome-scale phylogeny and comparative genomics of the fungal order Sordariales.</title>
        <authorList>
            <person name="Hensen N."/>
            <person name="Bonometti L."/>
            <person name="Westerberg I."/>
            <person name="Brannstrom I.O."/>
            <person name="Guillou S."/>
            <person name="Cros-Aarteil S."/>
            <person name="Calhoun S."/>
            <person name="Haridas S."/>
            <person name="Kuo A."/>
            <person name="Mondo S."/>
            <person name="Pangilinan J."/>
            <person name="Riley R."/>
            <person name="LaButti K."/>
            <person name="Andreopoulos B."/>
            <person name="Lipzen A."/>
            <person name="Chen C."/>
            <person name="Yan M."/>
            <person name="Daum C."/>
            <person name="Ng V."/>
            <person name="Clum A."/>
            <person name="Steindorff A."/>
            <person name="Ohm R.A."/>
            <person name="Martin F."/>
            <person name="Silar P."/>
            <person name="Natvig D.O."/>
            <person name="Lalanne C."/>
            <person name="Gautier V."/>
            <person name="Ament-Velasquez S.L."/>
            <person name="Kruys A."/>
            <person name="Hutchinson M.I."/>
            <person name="Powell A.J."/>
            <person name="Barry K."/>
            <person name="Miller A.N."/>
            <person name="Grigoriev I.V."/>
            <person name="Debuchy R."/>
            <person name="Gladieux P."/>
            <person name="Hiltunen Thoren M."/>
            <person name="Johannesson H."/>
        </authorList>
    </citation>
    <scope>NUCLEOTIDE SEQUENCE</scope>
    <source>
        <strain evidence="9">PSN293</strain>
    </source>
</reference>
<reference evidence="9" key="2">
    <citation type="submission" date="2023-05" db="EMBL/GenBank/DDBJ databases">
        <authorList>
            <consortium name="Lawrence Berkeley National Laboratory"/>
            <person name="Steindorff A."/>
            <person name="Hensen N."/>
            <person name="Bonometti L."/>
            <person name="Westerberg I."/>
            <person name="Brannstrom I.O."/>
            <person name="Guillou S."/>
            <person name="Cros-Aarteil S."/>
            <person name="Calhoun S."/>
            <person name="Haridas S."/>
            <person name="Kuo A."/>
            <person name="Mondo S."/>
            <person name="Pangilinan J."/>
            <person name="Riley R."/>
            <person name="Labutti K."/>
            <person name="Andreopoulos B."/>
            <person name="Lipzen A."/>
            <person name="Chen C."/>
            <person name="Yanf M."/>
            <person name="Daum C."/>
            <person name="Ng V."/>
            <person name="Clum A."/>
            <person name="Ohm R."/>
            <person name="Martin F."/>
            <person name="Silar P."/>
            <person name="Natvig D."/>
            <person name="Lalanne C."/>
            <person name="Gautier V."/>
            <person name="Ament-Velasquez S.L."/>
            <person name="Kruys A."/>
            <person name="Hutchinson M.I."/>
            <person name="Powell A.J."/>
            <person name="Barry K."/>
            <person name="Miller A.N."/>
            <person name="Grigoriev I.V."/>
            <person name="Debuchy R."/>
            <person name="Gladieux P."/>
            <person name="Thoren M.H."/>
            <person name="Johannesson H."/>
        </authorList>
    </citation>
    <scope>NUCLEOTIDE SEQUENCE</scope>
    <source>
        <strain evidence="9">PSN293</strain>
    </source>
</reference>
<evidence type="ECO:0000256" key="6">
    <source>
        <dbReference type="ARBA" id="ARBA00023180"/>
    </source>
</evidence>
<dbReference type="Proteomes" id="UP001301769">
    <property type="component" value="Unassembled WGS sequence"/>
</dbReference>
<evidence type="ECO:0000313" key="9">
    <source>
        <dbReference type="EMBL" id="KAK4210575.1"/>
    </source>
</evidence>
<evidence type="ECO:0000256" key="7">
    <source>
        <dbReference type="SAM" id="MobiDB-lite"/>
    </source>
</evidence>
<accession>A0AAN6Y3F8</accession>
<evidence type="ECO:0000256" key="5">
    <source>
        <dbReference type="ARBA" id="ARBA00023136"/>
    </source>
</evidence>
<dbReference type="PANTHER" id="PTHR24269:SF16">
    <property type="entry name" value="PROTEIN SLG1"/>
    <property type="match status" value="1"/>
</dbReference>
<comment type="caution">
    <text evidence="9">The sequence shown here is derived from an EMBL/GenBank/DDBJ whole genome shotgun (WGS) entry which is preliminary data.</text>
</comment>
<sequence length="245" mass="25717">SSVSSAPLSSSASLSQANVQPSSSSSAAPAAPSAALGARSYVFENCRTELSSGRVFGGAETSSDDMTPEFCADFCAVWPYFGVEYGRECFCGMAPTTGSVADPEECNIECAGDPSILCGGSKRLSVYHDDSKPGPQAPEEVGDSVRVGCFTENTPRVLDSQTSERTDTMSLEACSSFCTGFTYWRVEDGQECFCANAITEGSTQTSLDQCNKQCKGAPTELCGGAARMMVYQRPESGGRIPGGKH</sequence>
<feature type="non-terminal residue" evidence="9">
    <location>
        <position position="1"/>
    </location>
</feature>
<evidence type="ECO:0000256" key="1">
    <source>
        <dbReference type="ARBA" id="ARBA00004167"/>
    </source>
</evidence>
<evidence type="ECO:0000259" key="8">
    <source>
        <dbReference type="PROSITE" id="PS51212"/>
    </source>
</evidence>
<evidence type="ECO:0000256" key="4">
    <source>
        <dbReference type="ARBA" id="ARBA00022989"/>
    </source>
</evidence>
<proteinExistence type="predicted"/>
<evidence type="ECO:0000313" key="10">
    <source>
        <dbReference type="Proteomes" id="UP001301769"/>
    </source>
</evidence>
<name>A0AAN6Y3F8_9PEZI</name>
<comment type="subcellular location">
    <subcellularLocation>
        <location evidence="1">Membrane</location>
        <topology evidence="1">Single-pass membrane protein</topology>
    </subcellularLocation>
</comment>
<keyword evidence="5" id="KW-0472">Membrane</keyword>
<keyword evidence="10" id="KW-1185">Reference proteome</keyword>
<organism evidence="9 10">
    <name type="scientific">Rhypophila decipiens</name>
    <dbReference type="NCBI Taxonomy" id="261697"/>
    <lineage>
        <taxon>Eukaryota</taxon>
        <taxon>Fungi</taxon>
        <taxon>Dikarya</taxon>
        <taxon>Ascomycota</taxon>
        <taxon>Pezizomycotina</taxon>
        <taxon>Sordariomycetes</taxon>
        <taxon>Sordariomycetidae</taxon>
        <taxon>Sordariales</taxon>
        <taxon>Naviculisporaceae</taxon>
        <taxon>Rhypophila</taxon>
    </lineage>
</organism>
<keyword evidence="4" id="KW-1133">Transmembrane helix</keyword>
<dbReference type="GO" id="GO:0005886">
    <property type="term" value="C:plasma membrane"/>
    <property type="evidence" value="ECO:0007669"/>
    <property type="project" value="TreeGrafter"/>
</dbReference>
<dbReference type="InterPro" id="IPR002889">
    <property type="entry name" value="WSC_carb-bd"/>
</dbReference>
<dbReference type="SMART" id="SM00321">
    <property type="entry name" value="WSC"/>
    <property type="match status" value="2"/>
</dbReference>
<feature type="region of interest" description="Disordered" evidence="7">
    <location>
        <begin position="1"/>
        <end position="30"/>
    </location>
</feature>
<protein>
    <submittedName>
        <fullName evidence="9">WSC domain-containing protein</fullName>
    </submittedName>
</protein>